<feature type="transmembrane region" description="Helical" evidence="2">
    <location>
        <begin position="388"/>
        <end position="408"/>
    </location>
</feature>
<dbReference type="GO" id="GO:0005886">
    <property type="term" value="C:plasma membrane"/>
    <property type="evidence" value="ECO:0007669"/>
    <property type="project" value="TreeGrafter"/>
</dbReference>
<dbReference type="GeneID" id="96604766"/>
<proteinExistence type="predicted"/>
<keyword evidence="4" id="KW-1185">Reference proteome</keyword>
<name>A0A089NUL6_9HYPH</name>
<dbReference type="KEGG" id="mor:MOC_2480"/>
<keyword evidence="1" id="KW-0175">Coiled coil</keyword>
<accession>A0A089NUL6</accession>
<feature type="coiled-coil region" evidence="1">
    <location>
        <begin position="296"/>
        <end position="348"/>
    </location>
</feature>
<dbReference type="Proteomes" id="UP000029492">
    <property type="component" value="Chromosome"/>
</dbReference>
<dbReference type="PANTHER" id="PTHR32309:SF13">
    <property type="entry name" value="FERRIC ENTEROBACTIN TRANSPORT PROTEIN FEPE"/>
    <property type="match status" value="1"/>
</dbReference>
<reference evidence="3 4" key="1">
    <citation type="journal article" date="2014" name="PLoS ONE">
        <title>Genome Information of Methylobacterium oryzae, a Plant-Probiotic Methylotroph in the Phyllosphere.</title>
        <authorList>
            <person name="Kwak M.J."/>
            <person name="Jeong H."/>
            <person name="Madhaiyan M."/>
            <person name="Lee Y."/>
            <person name="Sa T.M."/>
            <person name="Oh T.K."/>
            <person name="Kim J.F."/>
        </authorList>
    </citation>
    <scope>NUCLEOTIDE SEQUENCE [LARGE SCALE GENOMIC DNA]</scope>
    <source>
        <strain evidence="3 4">CBMB20</strain>
    </source>
</reference>
<gene>
    <name evidence="3" type="ORF">MOC_2480</name>
</gene>
<dbReference type="GO" id="GO:0004713">
    <property type="term" value="F:protein tyrosine kinase activity"/>
    <property type="evidence" value="ECO:0007669"/>
    <property type="project" value="TreeGrafter"/>
</dbReference>
<dbReference type="STRING" id="693986.MOC_2480"/>
<dbReference type="EMBL" id="CP003811">
    <property type="protein sequence ID" value="AIQ90235.1"/>
    <property type="molecule type" value="Genomic_DNA"/>
</dbReference>
<evidence type="ECO:0000313" key="4">
    <source>
        <dbReference type="Proteomes" id="UP000029492"/>
    </source>
</evidence>
<dbReference type="HOGENOM" id="CLU_027864_0_0_5"/>
<dbReference type="InterPro" id="IPR050445">
    <property type="entry name" value="Bact_polysacc_biosynth/exp"/>
</dbReference>
<evidence type="ECO:0000256" key="2">
    <source>
        <dbReference type="SAM" id="Phobius"/>
    </source>
</evidence>
<keyword evidence="2" id="KW-0472">Membrane</keyword>
<evidence type="ECO:0000313" key="3">
    <source>
        <dbReference type="EMBL" id="AIQ90235.1"/>
    </source>
</evidence>
<dbReference type="PANTHER" id="PTHR32309">
    <property type="entry name" value="TYROSINE-PROTEIN KINASE"/>
    <property type="match status" value="1"/>
</dbReference>
<protein>
    <submittedName>
        <fullName evidence="3">Capsule polysaccharide export protein-like protein</fullName>
    </submittedName>
</protein>
<keyword evidence="2" id="KW-0812">Transmembrane</keyword>
<evidence type="ECO:0000256" key="1">
    <source>
        <dbReference type="SAM" id="Coils"/>
    </source>
</evidence>
<feature type="transmembrane region" description="Helical" evidence="2">
    <location>
        <begin position="54"/>
        <end position="77"/>
    </location>
</feature>
<dbReference type="eggNOG" id="COG3524">
    <property type="taxonomic scope" value="Bacteria"/>
</dbReference>
<dbReference type="RefSeq" id="WP_043381856.1">
    <property type="nucleotide sequence ID" value="NZ_CP003811.1"/>
</dbReference>
<sequence>MNTQVEKAGGRPSKGIDRNKVIAHSLRQFARLPGLPDTKKGVRSYQSHVKSDPWLPLLFVVCFVLPTLGGAIFYGLIASDRFVTEAQFAIRPTVGTADKATPDTVGTNAGVIKATVAQETLIAQEYIHSRPLVEAVAAELPIRDWFGRDSIDMFSRFSPEKPVEKFLKYWKRRVDVDVESASGIMSLTVEAFDPDESLAITKAVMADTERMLNDLSMRSRQDALDVSARVLKLAEEREAQANAALNDLRNREGVLDVVKSNTATIKAMSELRDSRTKLAIQLAVLQRDLGPQSRSIIDLKQQIADLDANIAKVRQQLAGTAPTEKRRLSDALTRFEDLEHERENAEKYHRDVQLAYDRARIVAQQQVVALVPIVEPVKAGSSTEPRRILMTSLVTAGAAVLFAAAMFTRRMITS</sequence>
<organism evidence="3 4">
    <name type="scientific">Methylobacterium oryzae CBMB20</name>
    <dbReference type="NCBI Taxonomy" id="693986"/>
    <lineage>
        <taxon>Bacteria</taxon>
        <taxon>Pseudomonadati</taxon>
        <taxon>Pseudomonadota</taxon>
        <taxon>Alphaproteobacteria</taxon>
        <taxon>Hyphomicrobiales</taxon>
        <taxon>Methylobacteriaceae</taxon>
        <taxon>Methylobacterium</taxon>
    </lineage>
</organism>
<keyword evidence="2" id="KW-1133">Transmembrane helix</keyword>
<dbReference type="AlphaFoldDB" id="A0A089NUL6"/>